<protein>
    <submittedName>
        <fullName evidence="11">Biopolymer transport protein</fullName>
    </submittedName>
</protein>
<keyword evidence="4 9" id="KW-0812">Transmembrane</keyword>
<dbReference type="PANTHER" id="PTHR30625">
    <property type="entry name" value="PROTEIN TOLQ"/>
    <property type="match status" value="1"/>
</dbReference>
<accession>Q2S6Y4</accession>
<dbReference type="RefSeq" id="WP_011400640.1">
    <property type="nucleotide sequence ID" value="NC_007645.1"/>
</dbReference>
<evidence type="ECO:0000256" key="4">
    <source>
        <dbReference type="ARBA" id="ARBA00022692"/>
    </source>
</evidence>
<evidence type="ECO:0000259" key="10">
    <source>
        <dbReference type="Pfam" id="PF01618"/>
    </source>
</evidence>
<feature type="transmembrane region" description="Helical" evidence="9">
    <location>
        <begin position="62"/>
        <end position="83"/>
    </location>
</feature>
<keyword evidence="7 9" id="KW-0472">Membrane</keyword>
<dbReference type="STRING" id="349521.HCH_06975"/>
<keyword evidence="2 8" id="KW-0813">Transport</keyword>
<organism evidence="11 12">
    <name type="scientific">Hahella chejuensis (strain KCTC 2396)</name>
    <dbReference type="NCBI Taxonomy" id="349521"/>
    <lineage>
        <taxon>Bacteria</taxon>
        <taxon>Pseudomonadati</taxon>
        <taxon>Pseudomonadota</taxon>
        <taxon>Gammaproteobacteria</taxon>
        <taxon>Oceanospirillales</taxon>
        <taxon>Hahellaceae</taxon>
        <taxon>Hahella</taxon>
    </lineage>
</organism>
<dbReference type="HOGENOM" id="CLU_133317_0_0_6"/>
<evidence type="ECO:0000256" key="9">
    <source>
        <dbReference type="SAM" id="Phobius"/>
    </source>
</evidence>
<gene>
    <name evidence="11" type="ordered locus">HCH_06975</name>
</gene>
<dbReference type="NCBIfam" id="TIGR02805">
    <property type="entry name" value="exbB2"/>
    <property type="match status" value="1"/>
</dbReference>
<reference evidence="11 12" key="1">
    <citation type="journal article" date="2005" name="Nucleic Acids Res.">
        <title>Genomic blueprint of Hahella chejuensis, a marine microbe producing an algicidal agent.</title>
        <authorList>
            <person name="Jeong H."/>
            <person name="Yim J.H."/>
            <person name="Lee C."/>
            <person name="Choi S.-H."/>
            <person name="Park Y.K."/>
            <person name="Yoon S.H."/>
            <person name="Hur C.-G."/>
            <person name="Kang H.-Y."/>
            <person name="Kim D."/>
            <person name="Lee H.H."/>
            <person name="Park K.H."/>
            <person name="Park S.-H."/>
            <person name="Park H.-S."/>
            <person name="Lee H.K."/>
            <person name="Oh T.K."/>
            <person name="Kim J.F."/>
        </authorList>
    </citation>
    <scope>NUCLEOTIDE SEQUENCE [LARGE SCALE GENOMIC DNA]</scope>
    <source>
        <strain evidence="11 12">KCTC 2396</strain>
    </source>
</reference>
<evidence type="ECO:0000256" key="8">
    <source>
        <dbReference type="RuleBase" id="RU004057"/>
    </source>
</evidence>
<dbReference type="Proteomes" id="UP000000238">
    <property type="component" value="Chromosome"/>
</dbReference>
<comment type="similarity">
    <text evidence="8">Belongs to the exbB/tolQ family.</text>
</comment>
<feature type="domain" description="MotA/TolQ/ExbB proton channel" evidence="10">
    <location>
        <begin position="46"/>
        <end position="135"/>
    </location>
</feature>
<evidence type="ECO:0000256" key="3">
    <source>
        <dbReference type="ARBA" id="ARBA00022475"/>
    </source>
</evidence>
<evidence type="ECO:0000256" key="6">
    <source>
        <dbReference type="ARBA" id="ARBA00022989"/>
    </source>
</evidence>
<dbReference type="EMBL" id="CP000155">
    <property type="protein sequence ID" value="ABC33590.1"/>
    <property type="molecule type" value="Genomic_DNA"/>
</dbReference>
<evidence type="ECO:0000313" key="12">
    <source>
        <dbReference type="Proteomes" id="UP000000238"/>
    </source>
</evidence>
<feature type="transmembrane region" description="Helical" evidence="9">
    <location>
        <begin position="12"/>
        <end position="33"/>
    </location>
</feature>
<dbReference type="AlphaFoldDB" id="Q2S6Y4"/>
<dbReference type="eggNOG" id="COG0811">
    <property type="taxonomic scope" value="Bacteria"/>
</dbReference>
<dbReference type="InterPro" id="IPR002898">
    <property type="entry name" value="MotA_ExbB_proton_chnl"/>
</dbReference>
<dbReference type="OrthoDB" id="9805133at2"/>
<evidence type="ECO:0000256" key="7">
    <source>
        <dbReference type="ARBA" id="ARBA00023136"/>
    </source>
</evidence>
<evidence type="ECO:0000313" key="11">
    <source>
        <dbReference type="EMBL" id="ABC33590.1"/>
    </source>
</evidence>
<dbReference type="InterPro" id="IPR014172">
    <property type="entry name" value="TonB_ExbB_2"/>
</dbReference>
<sequence length="145" mass="15924">MELLSEYLDLTIFSILGLMSFVVVWLSIERWLFMRALSLPDYQNFDRLTVDLTKHLTTISSIGANAPYVGLLGTVAGILLTFYQIGQSGNVEVGAIMSGLALALKATALGLLVAIPTLMIYNALSRKVEVTQALWRADRETRQGS</sequence>
<evidence type="ECO:0000256" key="2">
    <source>
        <dbReference type="ARBA" id="ARBA00022448"/>
    </source>
</evidence>
<dbReference type="Pfam" id="PF01618">
    <property type="entry name" value="MotA_ExbB"/>
    <property type="match status" value="1"/>
</dbReference>
<keyword evidence="5 8" id="KW-0653">Protein transport</keyword>
<comment type="subcellular location">
    <subcellularLocation>
        <location evidence="1">Cell membrane</location>
        <topology evidence="1">Multi-pass membrane protein</topology>
    </subcellularLocation>
    <subcellularLocation>
        <location evidence="8">Membrane</location>
        <topology evidence="8">Multi-pass membrane protein</topology>
    </subcellularLocation>
</comment>
<keyword evidence="12" id="KW-1185">Reference proteome</keyword>
<dbReference type="PANTHER" id="PTHR30625:SF15">
    <property type="entry name" value="BIOPOLYMER TRANSPORT PROTEIN EXBB"/>
    <property type="match status" value="1"/>
</dbReference>
<keyword evidence="3" id="KW-1003">Cell membrane</keyword>
<evidence type="ECO:0000256" key="1">
    <source>
        <dbReference type="ARBA" id="ARBA00004651"/>
    </source>
</evidence>
<keyword evidence="6 9" id="KW-1133">Transmembrane helix</keyword>
<evidence type="ECO:0000256" key="5">
    <source>
        <dbReference type="ARBA" id="ARBA00022927"/>
    </source>
</evidence>
<feature type="transmembrane region" description="Helical" evidence="9">
    <location>
        <begin position="95"/>
        <end position="121"/>
    </location>
</feature>
<dbReference type="KEGG" id="hch:HCH_06975"/>
<dbReference type="InterPro" id="IPR050790">
    <property type="entry name" value="ExbB/TolQ_transport"/>
</dbReference>
<proteinExistence type="inferred from homology"/>
<name>Q2S6Y4_HAHCH</name>
<dbReference type="GO" id="GO:0005886">
    <property type="term" value="C:plasma membrane"/>
    <property type="evidence" value="ECO:0007669"/>
    <property type="project" value="UniProtKB-SubCell"/>
</dbReference>
<dbReference type="GO" id="GO:0017038">
    <property type="term" value="P:protein import"/>
    <property type="evidence" value="ECO:0007669"/>
    <property type="project" value="TreeGrafter"/>
</dbReference>
<dbReference type="GO" id="GO:0055085">
    <property type="term" value="P:transmembrane transport"/>
    <property type="evidence" value="ECO:0007669"/>
    <property type="project" value="InterPro"/>
</dbReference>